<feature type="transmembrane region" description="Helical" evidence="1">
    <location>
        <begin position="115"/>
        <end position="139"/>
    </location>
</feature>
<feature type="transmembrane region" description="Helical" evidence="1">
    <location>
        <begin position="289"/>
        <end position="307"/>
    </location>
</feature>
<dbReference type="PROSITE" id="PS50089">
    <property type="entry name" value="ZF_RING_2"/>
    <property type="match status" value="1"/>
</dbReference>
<proteinExistence type="predicted"/>
<dbReference type="InterPro" id="IPR001841">
    <property type="entry name" value="Znf_RING"/>
</dbReference>
<dbReference type="EMBL" id="CP104013">
    <property type="protein sequence ID" value="UYP45777.1"/>
    <property type="molecule type" value="Genomic_DNA"/>
</dbReference>
<evidence type="ECO:0000313" key="3">
    <source>
        <dbReference type="EMBL" id="UYP45777.1"/>
    </source>
</evidence>
<accession>A0ABY6HSF1</accession>
<keyword evidence="1" id="KW-0812">Transmembrane</keyword>
<feature type="transmembrane region" description="Helical" evidence="1">
    <location>
        <begin position="145"/>
        <end position="164"/>
    </location>
</feature>
<feature type="transmembrane region" description="Helical" evidence="1">
    <location>
        <begin position="346"/>
        <end position="371"/>
    </location>
</feature>
<sequence>MTLENHEEEENLTASQFFKRSKGKKNLSETERVKHLFFAVLWLIVFVFLAYAIIFKASVRNSYIIGAIWGFGLIWSIYRDFKGFLTGEMTIYKDPSSEETKAQKFYTKSGTPAKLILKTLVLGLIYAGCLAIIGYMLYLNNDWDQGILFGFVFNIVGGLIHPFLSGLFDTKKKSEEESSEEKAEKSKIHRIEEFITYTHQVPIEFYAHGEIPKCGTCSDDLFETKSVLCNTCKKLVCYECVPKVFRKEEEFLSASCPYCHKEKSLEIVFPVEQNDGITLFKVVPDQGTLILFGLGLVLLLVNIIWGFEDPNYIILSCIILWNITWLYAILRPILKHKFPPKTKIHFYSIMDATLFFLWIIVAFDALMIFVLTISLNITVRIFLITFSIGWNLLAFYGIKHIALDEVRDSYEFIRTKDSTFGMTKRKTTEETDLKPVQSRIRSRTGYYAKVREQNREKITPYFKIILIVTLIGIDATIFSLIINDLTGLVARLIAGFFSALCTIFIIWITYMIIKGKLFHASPYHIRDERASRYWN</sequence>
<protein>
    <recommendedName>
        <fullName evidence="2">RING-type domain-containing protein</fullName>
    </recommendedName>
</protein>
<dbReference type="InterPro" id="IPR013083">
    <property type="entry name" value="Znf_RING/FYVE/PHD"/>
</dbReference>
<evidence type="ECO:0000256" key="1">
    <source>
        <dbReference type="SAM" id="Phobius"/>
    </source>
</evidence>
<reference evidence="3" key="1">
    <citation type="submission" date="2022-09" db="EMBL/GenBank/DDBJ databases">
        <title>Actin cytoskeleton and complex cell architecture in an #Asgard archaeon.</title>
        <authorList>
            <person name="Ponce Toledo R.I."/>
            <person name="Schleper C."/>
            <person name="Rodrigues Oliveira T."/>
            <person name="Wollweber F."/>
            <person name="Xu J."/>
            <person name="Rittmann S."/>
            <person name="Klingl A."/>
            <person name="Pilhofer M."/>
        </authorList>
    </citation>
    <scope>NUCLEOTIDE SEQUENCE</scope>
    <source>
        <strain evidence="3">B-35</strain>
    </source>
</reference>
<keyword evidence="1" id="KW-0472">Membrane</keyword>
<organism evidence="3 4">
    <name type="scientific">Candidatus Lokiarchaeum ossiferum</name>
    <dbReference type="NCBI Taxonomy" id="2951803"/>
    <lineage>
        <taxon>Archaea</taxon>
        <taxon>Promethearchaeati</taxon>
        <taxon>Promethearchaeota</taxon>
        <taxon>Promethearchaeia</taxon>
        <taxon>Promethearchaeales</taxon>
        <taxon>Promethearchaeaceae</taxon>
        <taxon>Candidatus Lokiarchaeum</taxon>
    </lineage>
</organism>
<feature type="transmembrane region" description="Helical" evidence="1">
    <location>
        <begin position="61"/>
        <end position="78"/>
    </location>
</feature>
<keyword evidence="4" id="KW-1185">Reference proteome</keyword>
<feature type="transmembrane region" description="Helical" evidence="1">
    <location>
        <begin position="313"/>
        <end position="334"/>
    </location>
</feature>
<name>A0ABY6HSF1_9ARCH</name>
<feature type="transmembrane region" description="Helical" evidence="1">
    <location>
        <begin position="461"/>
        <end position="482"/>
    </location>
</feature>
<feature type="transmembrane region" description="Helical" evidence="1">
    <location>
        <begin position="488"/>
        <end position="513"/>
    </location>
</feature>
<dbReference type="Proteomes" id="UP001208689">
    <property type="component" value="Chromosome"/>
</dbReference>
<feature type="transmembrane region" description="Helical" evidence="1">
    <location>
        <begin position="377"/>
        <end position="398"/>
    </location>
</feature>
<gene>
    <name evidence="3" type="ORF">NEF87_002062</name>
</gene>
<dbReference type="Gene3D" id="3.30.40.10">
    <property type="entry name" value="Zinc/RING finger domain, C3HC4 (zinc finger)"/>
    <property type="match status" value="1"/>
</dbReference>
<feature type="transmembrane region" description="Helical" evidence="1">
    <location>
        <begin position="35"/>
        <end position="55"/>
    </location>
</feature>
<feature type="domain" description="RING-type" evidence="2">
    <location>
        <begin position="214"/>
        <end position="260"/>
    </location>
</feature>
<keyword evidence="1" id="KW-1133">Transmembrane helix</keyword>
<evidence type="ECO:0000259" key="2">
    <source>
        <dbReference type="PROSITE" id="PS50089"/>
    </source>
</evidence>
<evidence type="ECO:0000313" key="4">
    <source>
        <dbReference type="Proteomes" id="UP001208689"/>
    </source>
</evidence>